<dbReference type="Pfam" id="PF00563">
    <property type="entry name" value="EAL"/>
    <property type="match status" value="1"/>
</dbReference>
<gene>
    <name evidence="4" type="ORF">HK414_11525</name>
</gene>
<dbReference type="Gene3D" id="3.30.450.40">
    <property type="match status" value="1"/>
</dbReference>
<name>A0ABX6P299_9BURK</name>
<evidence type="ECO:0000313" key="5">
    <source>
        <dbReference type="Proteomes" id="UP000500826"/>
    </source>
</evidence>
<evidence type="ECO:0000313" key="4">
    <source>
        <dbReference type="EMBL" id="QJW84240.1"/>
    </source>
</evidence>
<dbReference type="InterPro" id="IPR029787">
    <property type="entry name" value="Nucleotide_cyclase"/>
</dbReference>
<reference evidence="4 5" key="1">
    <citation type="submission" date="2020-05" db="EMBL/GenBank/DDBJ databases">
        <title>Ramlibacter rhizophilus sp. nov., isolated from rhizosphere soil of national flower Mugunghwa from South Korea.</title>
        <authorList>
            <person name="Zheng-Fei Y."/>
            <person name="Huan T."/>
        </authorList>
    </citation>
    <scope>NUCLEOTIDE SEQUENCE [LARGE SCALE GENOMIC DNA]</scope>
    <source>
        <strain evidence="4 5">H242</strain>
    </source>
</reference>
<reference evidence="4 5" key="2">
    <citation type="submission" date="2020-05" db="EMBL/GenBank/DDBJ databases">
        <authorList>
            <person name="Khan S.A."/>
            <person name="Jeon C.O."/>
            <person name="Chun B.H."/>
        </authorList>
    </citation>
    <scope>NUCLEOTIDE SEQUENCE [LARGE SCALE GENOMIC DNA]</scope>
    <source>
        <strain evidence="4 5">H242</strain>
    </source>
</reference>
<keyword evidence="5" id="KW-1185">Reference proteome</keyword>
<feature type="domain" description="EAL" evidence="2">
    <location>
        <begin position="366"/>
        <end position="620"/>
    </location>
</feature>
<feature type="region of interest" description="Disordered" evidence="1">
    <location>
        <begin position="615"/>
        <end position="637"/>
    </location>
</feature>
<dbReference type="InterPro" id="IPR035919">
    <property type="entry name" value="EAL_sf"/>
</dbReference>
<dbReference type="CDD" id="cd01948">
    <property type="entry name" value="EAL"/>
    <property type="match status" value="1"/>
</dbReference>
<dbReference type="PANTHER" id="PTHR33121:SF19">
    <property type="entry name" value="CYCLIC DI-GMP PHOSPHODIESTERASE PA2567"/>
    <property type="match status" value="1"/>
</dbReference>
<dbReference type="InterPro" id="IPR029016">
    <property type="entry name" value="GAF-like_dom_sf"/>
</dbReference>
<dbReference type="SUPFAM" id="SSF55073">
    <property type="entry name" value="Nucleotide cyclase"/>
    <property type="match status" value="1"/>
</dbReference>
<dbReference type="InterPro" id="IPR050706">
    <property type="entry name" value="Cyclic-di-GMP_PDE-like"/>
</dbReference>
<dbReference type="Gene3D" id="3.30.70.270">
    <property type="match status" value="1"/>
</dbReference>
<dbReference type="InterPro" id="IPR001633">
    <property type="entry name" value="EAL_dom"/>
</dbReference>
<protein>
    <submittedName>
        <fullName evidence="4">EAL domain-containing protein</fullName>
    </submittedName>
</protein>
<dbReference type="EMBL" id="CP053418">
    <property type="protein sequence ID" value="QJW84240.1"/>
    <property type="molecule type" value="Genomic_DNA"/>
</dbReference>
<dbReference type="Pfam" id="PF00990">
    <property type="entry name" value="GGDEF"/>
    <property type="match status" value="1"/>
</dbReference>
<organism evidence="4 5">
    <name type="scientific">Ramlibacter terrae</name>
    <dbReference type="NCBI Taxonomy" id="2732511"/>
    <lineage>
        <taxon>Bacteria</taxon>
        <taxon>Pseudomonadati</taxon>
        <taxon>Pseudomonadota</taxon>
        <taxon>Betaproteobacteria</taxon>
        <taxon>Burkholderiales</taxon>
        <taxon>Comamonadaceae</taxon>
        <taxon>Ramlibacter</taxon>
    </lineage>
</organism>
<dbReference type="InterPro" id="IPR003018">
    <property type="entry name" value="GAF"/>
</dbReference>
<dbReference type="InterPro" id="IPR043128">
    <property type="entry name" value="Rev_trsase/Diguanyl_cyclase"/>
</dbReference>
<dbReference type="Gene3D" id="3.20.20.450">
    <property type="entry name" value="EAL domain"/>
    <property type="match status" value="1"/>
</dbReference>
<dbReference type="PANTHER" id="PTHR33121">
    <property type="entry name" value="CYCLIC DI-GMP PHOSPHODIESTERASE PDEF"/>
    <property type="match status" value="1"/>
</dbReference>
<proteinExistence type="predicted"/>
<dbReference type="SUPFAM" id="SSF141868">
    <property type="entry name" value="EAL domain-like"/>
    <property type="match status" value="1"/>
</dbReference>
<dbReference type="PROSITE" id="PS50883">
    <property type="entry name" value="EAL"/>
    <property type="match status" value="1"/>
</dbReference>
<accession>A0ABX6P299</accession>
<evidence type="ECO:0000259" key="2">
    <source>
        <dbReference type="PROSITE" id="PS50883"/>
    </source>
</evidence>
<sequence length="637" mass="69224">MQQRSAGADPAALVMEENLLRTTASANRPAWLYTAALHPADEPERLSELHGFNILDTDPDDDYDRLVQLATVLCGTQLGALTFVDSGRQWYKSRVGLPVQQIARDKSFCGHTILESDRVLEIPDVAKLGWADPQPRGPNGPTLRFYAAAPLRTRDGSAIGSLCVMDPVPRRLTESQKDGLMKLAKAVATQLQLRRQLRIATETDRLTGLPNWFHFEHQFDHSRAPRGMVCFVKLKTINQINSAHGFRVADGLIKQTAERLKVFADRGAFIGRIKRGLFILFFPDAKADEFARTRAPEMATSLCAPYTVNNLSLVCPVNLGFASYPEDGKTLDEVVNAADTALQVAVEREQLIAYFDRSVDNVQSMHFRLEPQLRRALEKSEFVNYYQPKVELTTGRIVGVEALVRWMDPRRGLVPPGEFVPALETTGLIGDVAQKIMERAVEDWKSWRDAGLVAPRIAVNVAAAQLRNEDFIETLKLALDLVGGDPSALGIEVTESILISNMERAIEVLQQVRSLGMPVAIDDFGTGYSSLAYIVTLPIDELKIDRAFVKKITADAAYEGIVRTCVSTARGLNLKVVAEGVETEGQGGRAAGAGLRPGAGLLLQPAGAGGPIGAHAEGGAAASPAGALKTGAGSDRL</sequence>
<evidence type="ECO:0000259" key="3">
    <source>
        <dbReference type="PROSITE" id="PS50887"/>
    </source>
</evidence>
<dbReference type="Proteomes" id="UP000500826">
    <property type="component" value="Chromosome"/>
</dbReference>
<dbReference type="PROSITE" id="PS50887">
    <property type="entry name" value="GGDEF"/>
    <property type="match status" value="1"/>
</dbReference>
<dbReference type="SMART" id="SM00065">
    <property type="entry name" value="GAF"/>
    <property type="match status" value="1"/>
</dbReference>
<evidence type="ECO:0000256" key="1">
    <source>
        <dbReference type="SAM" id="MobiDB-lite"/>
    </source>
</evidence>
<feature type="domain" description="GGDEF" evidence="3">
    <location>
        <begin position="225"/>
        <end position="357"/>
    </location>
</feature>
<dbReference type="InterPro" id="IPR000160">
    <property type="entry name" value="GGDEF_dom"/>
</dbReference>
<dbReference type="CDD" id="cd01949">
    <property type="entry name" value="GGDEF"/>
    <property type="match status" value="1"/>
</dbReference>
<dbReference type="SMART" id="SM00267">
    <property type="entry name" value="GGDEF"/>
    <property type="match status" value="1"/>
</dbReference>
<dbReference type="SUPFAM" id="SSF55781">
    <property type="entry name" value="GAF domain-like"/>
    <property type="match status" value="1"/>
</dbReference>
<dbReference type="SMART" id="SM00052">
    <property type="entry name" value="EAL"/>
    <property type="match status" value="1"/>
</dbReference>